<feature type="transmembrane region" description="Helical" evidence="2">
    <location>
        <begin position="35"/>
        <end position="60"/>
    </location>
</feature>
<keyword evidence="2" id="KW-0472">Membrane</keyword>
<accession>A0A6G7Y8K4</accession>
<sequence length="229" mass="22939">MTAWEAIKQAPRKLGQAATRPNLVGISSPPQRMSALMFGVVMVAVLVAGLVGALVLSTALQTREFELRDAQRTAGELGYQVSDLESQVNRAKAPQQLGRRATELGMVPNPHAVFIDLGTGEIKGTPTAANGNEIPSLRILPPPPPSVAPTPGAEAQQEGTPTAEGQAGAEPDAATPADPTAPPTATPSTSATPSATATPSGAATPSPGTGGATPPPATGVRPTPTGAQG</sequence>
<keyword evidence="2" id="KW-1133">Transmembrane helix</keyword>
<dbReference type="AlphaFoldDB" id="A0A6G7Y8K4"/>
<evidence type="ECO:0000313" key="3">
    <source>
        <dbReference type="EMBL" id="QIK72961.1"/>
    </source>
</evidence>
<keyword evidence="2" id="KW-0812">Transmembrane</keyword>
<dbReference type="EMBL" id="CP049865">
    <property type="protein sequence ID" value="QIK72961.1"/>
    <property type="molecule type" value="Genomic_DNA"/>
</dbReference>
<dbReference type="RefSeq" id="WP_166234033.1">
    <property type="nucleotide sequence ID" value="NZ_CP049865.1"/>
</dbReference>
<feature type="compositionally biased region" description="Low complexity" evidence="1">
    <location>
        <begin position="167"/>
        <end position="178"/>
    </location>
</feature>
<dbReference type="KEGG" id="prv:G7070_12655"/>
<proteinExistence type="predicted"/>
<dbReference type="Proteomes" id="UP000501058">
    <property type="component" value="Chromosome"/>
</dbReference>
<name>A0A6G7Y8K4_9ACTN</name>
<feature type="region of interest" description="Disordered" evidence="1">
    <location>
        <begin position="124"/>
        <end position="229"/>
    </location>
</feature>
<feature type="compositionally biased region" description="Low complexity" evidence="1">
    <location>
        <begin position="186"/>
        <end position="207"/>
    </location>
</feature>
<evidence type="ECO:0000313" key="4">
    <source>
        <dbReference type="Proteomes" id="UP000501058"/>
    </source>
</evidence>
<feature type="compositionally biased region" description="Low complexity" evidence="1">
    <location>
        <begin position="218"/>
        <end position="229"/>
    </location>
</feature>
<evidence type="ECO:0000256" key="1">
    <source>
        <dbReference type="SAM" id="MobiDB-lite"/>
    </source>
</evidence>
<evidence type="ECO:0008006" key="5">
    <source>
        <dbReference type="Google" id="ProtNLM"/>
    </source>
</evidence>
<organism evidence="3 4">
    <name type="scientific">Propioniciclava coleopterorum</name>
    <dbReference type="NCBI Taxonomy" id="2714937"/>
    <lineage>
        <taxon>Bacteria</taxon>
        <taxon>Bacillati</taxon>
        <taxon>Actinomycetota</taxon>
        <taxon>Actinomycetes</taxon>
        <taxon>Propionibacteriales</taxon>
        <taxon>Propionibacteriaceae</taxon>
        <taxon>Propioniciclava</taxon>
    </lineage>
</organism>
<keyword evidence="4" id="KW-1185">Reference proteome</keyword>
<reference evidence="3 4" key="1">
    <citation type="submission" date="2020-03" db="EMBL/GenBank/DDBJ databases">
        <title>Propioniciclava sp. nov., isolated from Hydrophilus acuminatus.</title>
        <authorList>
            <person name="Hyun D.-W."/>
            <person name="Bae J.-W."/>
        </authorList>
    </citation>
    <scope>NUCLEOTIDE SEQUENCE [LARGE SCALE GENOMIC DNA]</scope>
    <source>
        <strain evidence="3 4">HDW11</strain>
    </source>
</reference>
<evidence type="ECO:0000256" key="2">
    <source>
        <dbReference type="SAM" id="Phobius"/>
    </source>
</evidence>
<gene>
    <name evidence="3" type="ORF">G7070_12655</name>
</gene>
<protein>
    <recommendedName>
        <fullName evidence="5">Cell division protein FtsL</fullName>
    </recommendedName>
</protein>